<evidence type="ECO:0000256" key="8">
    <source>
        <dbReference type="ARBA" id="ARBA00023012"/>
    </source>
</evidence>
<gene>
    <name evidence="11" type="ORF">HDG70_000733</name>
</gene>
<dbReference type="InterPro" id="IPR003594">
    <property type="entry name" value="HATPase_dom"/>
</dbReference>
<evidence type="ECO:0000256" key="4">
    <source>
        <dbReference type="ARBA" id="ARBA00022679"/>
    </source>
</evidence>
<dbReference type="InterPro" id="IPR036097">
    <property type="entry name" value="HisK_dim/P_sf"/>
</dbReference>
<dbReference type="CDD" id="cd00075">
    <property type="entry name" value="HATPase"/>
    <property type="match status" value="1"/>
</dbReference>
<dbReference type="PANTHER" id="PTHR43065">
    <property type="entry name" value="SENSOR HISTIDINE KINASE"/>
    <property type="match status" value="1"/>
</dbReference>
<dbReference type="Pfam" id="PF00512">
    <property type="entry name" value="HisKA"/>
    <property type="match status" value="1"/>
</dbReference>
<dbReference type="Gene3D" id="1.10.287.130">
    <property type="match status" value="1"/>
</dbReference>
<keyword evidence="7" id="KW-0067">ATP-binding</keyword>
<feature type="transmembrane region" description="Helical" evidence="9">
    <location>
        <begin position="133"/>
        <end position="152"/>
    </location>
</feature>
<keyword evidence="5" id="KW-0547">Nucleotide-binding</keyword>
<dbReference type="GO" id="GO:0016301">
    <property type="term" value="F:kinase activity"/>
    <property type="evidence" value="ECO:0007669"/>
    <property type="project" value="UniProtKB-KW"/>
</dbReference>
<feature type="transmembrane region" description="Helical" evidence="9">
    <location>
        <begin position="86"/>
        <end position="102"/>
    </location>
</feature>
<evidence type="ECO:0000256" key="5">
    <source>
        <dbReference type="ARBA" id="ARBA00022741"/>
    </source>
</evidence>
<dbReference type="InterPro" id="IPR004358">
    <property type="entry name" value="Sig_transdc_His_kin-like_C"/>
</dbReference>
<organism evidence="11 12">
    <name type="scientific">Carboxydothermus ferrireducens DSM 11255</name>
    <dbReference type="NCBI Taxonomy" id="1119529"/>
    <lineage>
        <taxon>Bacteria</taxon>
        <taxon>Bacillati</taxon>
        <taxon>Bacillota</taxon>
        <taxon>Clostridia</taxon>
        <taxon>Thermoanaerobacterales</taxon>
        <taxon>Thermoanaerobacteraceae</taxon>
        <taxon>Carboxydothermus</taxon>
    </lineage>
</organism>
<dbReference type="PANTHER" id="PTHR43065:SF10">
    <property type="entry name" value="PEROXIDE STRESS-ACTIVATED HISTIDINE KINASE MAK3"/>
    <property type="match status" value="1"/>
</dbReference>
<name>A0ABX2RAZ4_9THEO</name>
<dbReference type="SUPFAM" id="SSF47384">
    <property type="entry name" value="Homodimeric domain of signal transducing histidine kinase"/>
    <property type="match status" value="1"/>
</dbReference>
<keyword evidence="4" id="KW-0808">Transferase</keyword>
<protein>
    <recommendedName>
        <fullName evidence="2">histidine kinase</fullName>
        <ecNumber evidence="2">2.7.13.3</ecNumber>
    </recommendedName>
</protein>
<feature type="transmembrane region" description="Helical" evidence="9">
    <location>
        <begin position="185"/>
        <end position="208"/>
    </location>
</feature>
<comment type="catalytic activity">
    <reaction evidence="1">
        <text>ATP + protein L-histidine = ADP + protein N-phospho-L-histidine.</text>
        <dbReference type="EC" id="2.7.13.3"/>
    </reaction>
</comment>
<evidence type="ECO:0000256" key="1">
    <source>
        <dbReference type="ARBA" id="ARBA00000085"/>
    </source>
</evidence>
<dbReference type="EMBL" id="JACCBS010000001">
    <property type="protein sequence ID" value="NYE57027.1"/>
    <property type="molecule type" value="Genomic_DNA"/>
</dbReference>
<keyword evidence="9" id="KW-1133">Transmembrane helix</keyword>
<evidence type="ECO:0000313" key="11">
    <source>
        <dbReference type="EMBL" id="NYE57027.1"/>
    </source>
</evidence>
<dbReference type="RefSeq" id="WP_028052767.1">
    <property type="nucleotide sequence ID" value="NZ_ATYG01000029.1"/>
</dbReference>
<dbReference type="InterPro" id="IPR003661">
    <property type="entry name" value="HisK_dim/P_dom"/>
</dbReference>
<reference evidence="11 12" key="1">
    <citation type="submission" date="2020-07" db="EMBL/GenBank/DDBJ databases">
        <title>Genomic Encyclopedia of Type Strains, Phase III (KMG-III): the genomes of soil and plant-associated and newly described type strains.</title>
        <authorList>
            <person name="Whitman W."/>
        </authorList>
    </citation>
    <scope>NUCLEOTIDE SEQUENCE [LARGE SCALE GENOMIC DNA]</scope>
    <source>
        <strain evidence="11 12">DSM 11255</strain>
    </source>
</reference>
<feature type="domain" description="Histidine kinase" evidence="10">
    <location>
        <begin position="243"/>
        <end position="444"/>
    </location>
</feature>
<dbReference type="SMART" id="SM00387">
    <property type="entry name" value="HATPase_c"/>
    <property type="match status" value="1"/>
</dbReference>
<evidence type="ECO:0000256" key="7">
    <source>
        <dbReference type="ARBA" id="ARBA00022840"/>
    </source>
</evidence>
<evidence type="ECO:0000256" key="2">
    <source>
        <dbReference type="ARBA" id="ARBA00012438"/>
    </source>
</evidence>
<keyword evidence="9" id="KW-0812">Transmembrane</keyword>
<dbReference type="InterPro" id="IPR036890">
    <property type="entry name" value="HATPase_C_sf"/>
</dbReference>
<evidence type="ECO:0000256" key="6">
    <source>
        <dbReference type="ARBA" id="ARBA00022777"/>
    </source>
</evidence>
<evidence type="ECO:0000259" key="10">
    <source>
        <dbReference type="PROSITE" id="PS50109"/>
    </source>
</evidence>
<dbReference type="EC" id="2.7.13.3" evidence="2"/>
<evidence type="ECO:0000256" key="3">
    <source>
        <dbReference type="ARBA" id="ARBA00022553"/>
    </source>
</evidence>
<evidence type="ECO:0000256" key="9">
    <source>
        <dbReference type="SAM" id="Phobius"/>
    </source>
</evidence>
<keyword evidence="8" id="KW-0902">Two-component regulatory system</keyword>
<dbReference type="Gene3D" id="3.30.565.10">
    <property type="entry name" value="Histidine kinase-like ATPase, C-terminal domain"/>
    <property type="match status" value="1"/>
</dbReference>
<evidence type="ECO:0000313" key="12">
    <source>
        <dbReference type="Proteomes" id="UP000604066"/>
    </source>
</evidence>
<keyword evidence="9" id="KW-0472">Membrane</keyword>
<proteinExistence type="predicted"/>
<dbReference type="SMART" id="SM00388">
    <property type="entry name" value="HisKA"/>
    <property type="match status" value="1"/>
</dbReference>
<comment type="caution">
    <text evidence="11">The sequence shown here is derived from an EMBL/GenBank/DDBJ whole genome shotgun (WGS) entry which is preliminary data.</text>
</comment>
<dbReference type="PROSITE" id="PS50109">
    <property type="entry name" value="HIS_KIN"/>
    <property type="match status" value="1"/>
</dbReference>
<dbReference type="SUPFAM" id="SSF55874">
    <property type="entry name" value="ATPase domain of HSP90 chaperone/DNA topoisomerase II/histidine kinase"/>
    <property type="match status" value="1"/>
</dbReference>
<dbReference type="Proteomes" id="UP000604066">
    <property type="component" value="Unassembled WGS sequence"/>
</dbReference>
<keyword evidence="6 11" id="KW-0418">Kinase</keyword>
<sequence length="453" mass="52012">MKQKIIKKIFLVTLIVAAILLPHEATTLARLTDRFIIDSVWEGQSSKVFQAVLIGTGYYLMRDIGALIFIFYFFETVNNLKPILKTFLSFLLLISFYGYLYYKFQIGDFVFGILIGCVLFFLFSGLKTPENIFWSKSFLVLQVLLAFSWLKYSPFINKFFYSFGTPAEEVSLVAQFYGADTALNWITVIMFFIIMMTALISTFLISIYSTQMEIISRQKENELEVERYRLQVQEARVFQELHSLVHDLKTPLMTIQGLSSLIGLMVDSPKLQEYVQKIEQAVENVNKMISEILYDDVRKTITVEELINYVRAHVFPKYTGQGIFFELLDQKEKLLINHIRVARSLINVIENAFAATANKPDGRVTIKTYKQGNYICFEIADNGVGIPPEIQEEIWTWGFSLKEKKSGLGLPFVKRVVENHNGYIQLHSEVNKGTTVKIFLPLEGATVKPNNAE</sequence>
<dbReference type="PRINTS" id="PR00344">
    <property type="entry name" value="BCTRLSENSOR"/>
</dbReference>
<feature type="transmembrane region" description="Helical" evidence="9">
    <location>
        <begin position="53"/>
        <end position="74"/>
    </location>
</feature>
<dbReference type="Pfam" id="PF02518">
    <property type="entry name" value="HATPase_c"/>
    <property type="match status" value="1"/>
</dbReference>
<keyword evidence="12" id="KW-1185">Reference proteome</keyword>
<accession>A0ABX2RAZ4</accession>
<dbReference type="CDD" id="cd00082">
    <property type="entry name" value="HisKA"/>
    <property type="match status" value="1"/>
</dbReference>
<feature type="transmembrane region" description="Helical" evidence="9">
    <location>
        <begin position="108"/>
        <end position="126"/>
    </location>
</feature>
<dbReference type="InterPro" id="IPR005467">
    <property type="entry name" value="His_kinase_dom"/>
</dbReference>
<keyword evidence="3" id="KW-0597">Phosphoprotein</keyword>